<organism evidence="2 3">
    <name type="scientific">Candidatus Neoehrlichia procyonis str. RAC413</name>
    <dbReference type="NCBI Taxonomy" id="1359163"/>
    <lineage>
        <taxon>Bacteria</taxon>
        <taxon>Pseudomonadati</taxon>
        <taxon>Pseudomonadota</taxon>
        <taxon>Alphaproteobacteria</taxon>
        <taxon>Rickettsiales</taxon>
        <taxon>Anaplasmataceae</taxon>
        <taxon>Candidatus Neoehrlichia</taxon>
    </lineage>
</organism>
<name>A0A0F3NRS1_9RICK</name>
<protein>
    <submittedName>
        <fullName evidence="2">Putative membrane protein</fullName>
    </submittedName>
</protein>
<dbReference type="EMBL" id="LANX01000001">
    <property type="protein sequence ID" value="KJV69574.1"/>
    <property type="molecule type" value="Genomic_DNA"/>
</dbReference>
<sequence>MSLSNLIEVYFLLFIDSVVAALILPLNKVVVFKIMHYFGGYNTLLMIIIATLGSLIGNLVNLMLGRIIIYARTEYHHLEEQLQHVFIPYIKKIITFLVLTISWIPFWGALVIALSGYFKINIIHTLFAMLISYLAYFILY</sequence>
<keyword evidence="1" id="KW-0812">Transmembrane</keyword>
<keyword evidence="3" id="KW-1185">Reference proteome</keyword>
<dbReference type="Proteomes" id="UP000033562">
    <property type="component" value="Unassembled WGS sequence"/>
</dbReference>
<evidence type="ECO:0000256" key="1">
    <source>
        <dbReference type="SAM" id="Phobius"/>
    </source>
</evidence>
<dbReference type="AlphaFoldDB" id="A0A0F3NRS1"/>
<feature type="transmembrane region" description="Helical" evidence="1">
    <location>
        <begin position="120"/>
        <end position="139"/>
    </location>
</feature>
<feature type="transmembrane region" description="Helical" evidence="1">
    <location>
        <begin position="7"/>
        <end position="24"/>
    </location>
</feature>
<reference evidence="2 3" key="1">
    <citation type="submission" date="2015-02" db="EMBL/GenBank/DDBJ databases">
        <title>Genome Sequencing of Rickettsiales.</title>
        <authorList>
            <person name="Daugherty S.C."/>
            <person name="Su Q."/>
            <person name="Abolude K."/>
            <person name="Beier-Sexton M."/>
            <person name="Carlyon J.A."/>
            <person name="Carter R."/>
            <person name="Day N.P."/>
            <person name="Dumler S.J."/>
            <person name="Dyachenko V."/>
            <person name="Godinez A."/>
            <person name="Kurtti T.J."/>
            <person name="Lichay M."/>
            <person name="Mullins K.E."/>
            <person name="Ott S."/>
            <person name="Pappas-Brown V."/>
            <person name="Paris D.H."/>
            <person name="Patel P."/>
            <person name="Richards A.L."/>
            <person name="Sadzewicz L."/>
            <person name="Sears K."/>
            <person name="Seidman D."/>
            <person name="Sengamalay N."/>
            <person name="Stenos J."/>
            <person name="Tallon L.J."/>
            <person name="Vincent G."/>
            <person name="Fraser C.M."/>
            <person name="Munderloh U."/>
            <person name="Dunning-Hotopp J.C."/>
        </authorList>
    </citation>
    <scope>NUCLEOTIDE SEQUENCE [LARGE SCALE GENOMIC DNA]</scope>
    <source>
        <strain evidence="2 3">RAC413</strain>
    </source>
</reference>
<accession>A0A0F3NRS1</accession>
<comment type="caution">
    <text evidence="2">The sequence shown here is derived from an EMBL/GenBank/DDBJ whole genome shotgun (WGS) entry which is preliminary data.</text>
</comment>
<feature type="transmembrane region" description="Helical" evidence="1">
    <location>
        <begin position="44"/>
        <end position="64"/>
    </location>
</feature>
<evidence type="ECO:0000313" key="2">
    <source>
        <dbReference type="EMBL" id="KJV69574.1"/>
    </source>
</evidence>
<keyword evidence="1" id="KW-1133">Transmembrane helix</keyword>
<evidence type="ECO:0000313" key="3">
    <source>
        <dbReference type="Proteomes" id="UP000033562"/>
    </source>
</evidence>
<keyword evidence="1" id="KW-0472">Membrane</keyword>
<proteinExistence type="predicted"/>
<dbReference type="RefSeq" id="WP_045809249.1">
    <property type="nucleotide sequence ID" value="NZ_LANX01000001.1"/>
</dbReference>
<dbReference type="OrthoDB" id="9814483at2"/>
<gene>
    <name evidence="2" type="ORF">NLO413_0968</name>
</gene>
<feature type="transmembrane region" description="Helical" evidence="1">
    <location>
        <begin position="93"/>
        <end position="114"/>
    </location>
</feature>